<dbReference type="Pfam" id="PF13962">
    <property type="entry name" value="PGG"/>
    <property type="match status" value="1"/>
</dbReference>
<comment type="subcellular location">
    <subcellularLocation>
        <location evidence="1">Membrane</location>
        <topology evidence="1">Multi-pass membrane protein</topology>
    </subcellularLocation>
</comment>
<dbReference type="AlphaFoldDB" id="A0A7G2FK36"/>
<dbReference type="GO" id="GO:0016020">
    <property type="term" value="C:membrane"/>
    <property type="evidence" value="ECO:0007669"/>
    <property type="project" value="UniProtKB-SubCell"/>
</dbReference>
<proteinExistence type="predicted"/>
<gene>
    <name evidence="10" type="ORF">AT9943_LOCUS22182</name>
</gene>
<keyword evidence="5 7" id="KW-0040">ANK repeat</keyword>
<dbReference type="PANTHER" id="PTHR24186">
    <property type="entry name" value="PROTEIN PHOSPHATASE 1 REGULATORY SUBUNIT"/>
    <property type="match status" value="1"/>
</dbReference>
<dbReference type="InterPro" id="IPR002110">
    <property type="entry name" value="Ankyrin_rpt"/>
</dbReference>
<dbReference type="Pfam" id="PF12796">
    <property type="entry name" value="Ank_2"/>
    <property type="match status" value="4"/>
</dbReference>
<feature type="repeat" description="ANK" evidence="7">
    <location>
        <begin position="356"/>
        <end position="380"/>
    </location>
</feature>
<organism evidence="10 11">
    <name type="scientific">Arabidopsis thaliana</name>
    <name type="common">Mouse-ear cress</name>
    <dbReference type="NCBI Taxonomy" id="3702"/>
    <lineage>
        <taxon>Eukaryota</taxon>
        <taxon>Viridiplantae</taxon>
        <taxon>Streptophyta</taxon>
        <taxon>Embryophyta</taxon>
        <taxon>Tracheophyta</taxon>
        <taxon>Spermatophyta</taxon>
        <taxon>Magnoliopsida</taxon>
        <taxon>eudicotyledons</taxon>
        <taxon>Gunneridae</taxon>
        <taxon>Pentapetalae</taxon>
        <taxon>rosids</taxon>
        <taxon>malvids</taxon>
        <taxon>Brassicales</taxon>
        <taxon>Brassicaceae</taxon>
        <taxon>Camelineae</taxon>
        <taxon>Arabidopsis</taxon>
    </lineage>
</organism>
<dbReference type="PANTHER" id="PTHR24186:SF38">
    <property type="entry name" value="ANKYRIN REPEAT FAMILY PROTEIN"/>
    <property type="match status" value="1"/>
</dbReference>
<dbReference type="SMART" id="SM00248">
    <property type="entry name" value="ANK"/>
    <property type="match status" value="11"/>
</dbReference>
<evidence type="ECO:0000256" key="1">
    <source>
        <dbReference type="ARBA" id="ARBA00004141"/>
    </source>
</evidence>
<keyword evidence="4 8" id="KW-1133">Transmembrane helix</keyword>
<feature type="transmembrane region" description="Helical" evidence="8">
    <location>
        <begin position="731"/>
        <end position="749"/>
    </location>
</feature>
<dbReference type="Proteomes" id="UP000516314">
    <property type="component" value="Chromosome 5"/>
</dbReference>
<keyword evidence="3" id="KW-0677">Repeat</keyword>
<evidence type="ECO:0000256" key="8">
    <source>
        <dbReference type="SAM" id="Phobius"/>
    </source>
</evidence>
<evidence type="ECO:0000256" key="2">
    <source>
        <dbReference type="ARBA" id="ARBA00022692"/>
    </source>
</evidence>
<evidence type="ECO:0000256" key="4">
    <source>
        <dbReference type="ARBA" id="ARBA00022989"/>
    </source>
</evidence>
<reference evidence="10 11" key="1">
    <citation type="submission" date="2020-09" db="EMBL/GenBank/DDBJ databases">
        <authorList>
            <person name="Ashkenazy H."/>
        </authorList>
    </citation>
    <scope>NUCLEOTIDE SEQUENCE [LARGE SCALE GENOMIC DNA]</scope>
    <source>
        <strain evidence="11">cv. Cdm-0</strain>
    </source>
</reference>
<dbReference type="InterPro" id="IPR036770">
    <property type="entry name" value="Ankyrin_rpt-contain_sf"/>
</dbReference>
<evidence type="ECO:0000259" key="9">
    <source>
        <dbReference type="Pfam" id="PF13962"/>
    </source>
</evidence>
<dbReference type="Gene3D" id="1.25.40.20">
    <property type="entry name" value="Ankyrin repeat-containing domain"/>
    <property type="match status" value="4"/>
</dbReference>
<name>A0A7G2FK36_ARATH</name>
<keyword evidence="6 8" id="KW-0472">Membrane</keyword>
<dbReference type="SUPFAM" id="SSF48403">
    <property type="entry name" value="Ankyrin repeat"/>
    <property type="match status" value="2"/>
</dbReference>
<evidence type="ECO:0000256" key="5">
    <source>
        <dbReference type="ARBA" id="ARBA00023043"/>
    </source>
</evidence>
<protein>
    <submittedName>
        <fullName evidence="10">(thale cress) hypothetical protein</fullName>
    </submittedName>
</protein>
<evidence type="ECO:0000256" key="3">
    <source>
        <dbReference type="ARBA" id="ARBA00022737"/>
    </source>
</evidence>
<keyword evidence="2 8" id="KW-0812">Transmembrane</keyword>
<dbReference type="InterPro" id="IPR026961">
    <property type="entry name" value="PGG_dom"/>
</dbReference>
<feature type="transmembrane region" description="Helical" evidence="8">
    <location>
        <begin position="794"/>
        <end position="817"/>
    </location>
</feature>
<feature type="repeat" description="ANK" evidence="7">
    <location>
        <begin position="227"/>
        <end position="251"/>
    </location>
</feature>
<feature type="domain" description="PGG" evidence="9">
    <location>
        <begin position="673"/>
        <end position="782"/>
    </location>
</feature>
<accession>A0A7G2FK36</accession>
<evidence type="ECO:0000313" key="11">
    <source>
        <dbReference type="Proteomes" id="UP000516314"/>
    </source>
</evidence>
<feature type="transmembrane region" description="Helical" evidence="8">
    <location>
        <begin position="761"/>
        <end position="782"/>
    </location>
</feature>
<feature type="repeat" description="ANK" evidence="7">
    <location>
        <begin position="98"/>
        <end position="122"/>
    </location>
</feature>
<sequence>MNRNVGVSMGFYLSHIYDLYEIGDQIPVDRSQMIRDLSTREARLIRQFEANQWVFEGADELILAYSTILHKAVKEEYEEYATKIIDHCPSLVRVINVDGNTPLHLAAEIGNESILSKMLESGEAECMKINKQGQTAFILACLNNHVDVALTLIKNIQSMTMVELDAAFSGQQPVLIDRILEKLPNLVLDVDGEQSTILHKAVTQRNEEYAMKIINLCPSLVKVTNVDGNTPLHLAAEIGNESILWKMLRCGEADCMKINKQGQTAFILACLNNHVDVALTLIKNMQSMTMVELDAAFSGQQPVIIDIILEKFPDLVLDVDEGQSTLLHKTVTQRNEEYATKIIDLYPSLVSVTNVEGNTPLHLAAEIGNKNILSKMLESGEAECMKINKQGQTAFILACLNDNVNSARILVEGTSSMTMVELNAAFSEQQPVIIDSILEKFPYLVFDADEEQSTLLHKACKSGNLEMARTLLDVDVNQEIAEKVDKDGLTPLHRAVIKGSVEILKEFLLKAPSSFNTTTQGTIETVFHLAAKYQKTKAFIFMAQSANIGQLLYSLDAEDNTVLHVAASVDSTSLVRHILSETTIDVTLKNKKGFAAVDLIDKEGVDFPLLSLWFRDEAEKIQRPARYVKFAHEPVERIRNTNNGEKLSSETRTMDLLREGRDPRNKEREMHSESLQNARNTITIVAVLIASVAFTCGINPPGGVYQDGPFIGKATAGRTLAFKIFSITNNIALFTSLSIVTLLVSIISYRTKALKMCVVIAHKMMWLAVASMATAYAASAWITVPHNEGSKWLVYTTSAIASVALGSMFVYVSFMMVKHILKKDKLRRNQSHGKTPSTTLDLEAAGDVGCYWF</sequence>
<evidence type="ECO:0000256" key="6">
    <source>
        <dbReference type="ARBA" id="ARBA00023136"/>
    </source>
</evidence>
<feature type="repeat" description="ANK" evidence="7">
    <location>
        <begin position="451"/>
        <end position="483"/>
    </location>
</feature>
<evidence type="ECO:0000313" key="10">
    <source>
        <dbReference type="EMBL" id="CAD5334900.1"/>
    </source>
</evidence>
<dbReference type="PROSITE" id="PS50088">
    <property type="entry name" value="ANK_REPEAT"/>
    <property type="match status" value="5"/>
</dbReference>
<feature type="repeat" description="ANK" evidence="7">
    <location>
        <begin position="487"/>
        <end position="520"/>
    </location>
</feature>
<evidence type="ECO:0000256" key="7">
    <source>
        <dbReference type="PROSITE-ProRule" id="PRU00023"/>
    </source>
</evidence>
<dbReference type="EMBL" id="LR881470">
    <property type="protein sequence ID" value="CAD5334900.1"/>
    <property type="molecule type" value="Genomic_DNA"/>
</dbReference>
<dbReference type="PROSITE" id="PS50297">
    <property type="entry name" value="ANK_REP_REGION"/>
    <property type="match status" value="4"/>
</dbReference>